<dbReference type="GO" id="GO:0000981">
    <property type="term" value="F:DNA-binding transcription factor activity, RNA polymerase II-specific"/>
    <property type="evidence" value="ECO:0000318"/>
    <property type="project" value="GO_Central"/>
</dbReference>
<evidence type="ECO:0000259" key="7">
    <source>
        <dbReference type="PROSITE" id="PS50888"/>
    </source>
</evidence>
<dbReference type="InParanoid" id="T1FJP7"/>
<dbReference type="AlphaFoldDB" id="T1FJP7"/>
<dbReference type="EnsemblMetazoa" id="HelroT183458">
    <property type="protein sequence ID" value="HelroP183458"/>
    <property type="gene ID" value="HelroG183458"/>
</dbReference>
<feature type="domain" description="BHLH" evidence="7">
    <location>
        <begin position="33"/>
        <end position="84"/>
    </location>
</feature>
<dbReference type="RefSeq" id="XP_009010738.1">
    <property type="nucleotide sequence ID" value="XM_009012490.1"/>
</dbReference>
<protein>
    <recommendedName>
        <fullName evidence="7">BHLH domain-containing protein</fullName>
    </recommendedName>
</protein>
<keyword evidence="4" id="KW-0804">Transcription</keyword>
<evidence type="ECO:0000313" key="10">
    <source>
        <dbReference type="Proteomes" id="UP000015101"/>
    </source>
</evidence>
<dbReference type="GO" id="GO:0046983">
    <property type="term" value="F:protein dimerization activity"/>
    <property type="evidence" value="ECO:0007669"/>
    <property type="project" value="InterPro"/>
</dbReference>
<dbReference type="InterPro" id="IPR011598">
    <property type="entry name" value="bHLH_dom"/>
</dbReference>
<dbReference type="FunFam" id="4.10.280.10:FF:000051">
    <property type="entry name" value="Basic helix-loop-helix domain-containing protein KIAA2018"/>
    <property type="match status" value="1"/>
</dbReference>
<keyword evidence="2" id="KW-0805">Transcription regulation</keyword>
<dbReference type="CDD" id="cd11419">
    <property type="entry name" value="bHLHzip_TFAP4"/>
    <property type="match status" value="1"/>
</dbReference>
<evidence type="ECO:0000256" key="2">
    <source>
        <dbReference type="ARBA" id="ARBA00023015"/>
    </source>
</evidence>
<name>T1FJP7_HELRO</name>
<gene>
    <name evidence="9" type="primary">20209046</name>
    <name evidence="8" type="ORF">HELRODRAFT_183458</name>
</gene>
<feature type="compositionally biased region" description="Acidic residues" evidence="6">
    <location>
        <begin position="528"/>
        <end position="552"/>
    </location>
</feature>
<evidence type="ECO:0000256" key="5">
    <source>
        <dbReference type="ARBA" id="ARBA00023242"/>
    </source>
</evidence>
<dbReference type="SUPFAM" id="SSF47459">
    <property type="entry name" value="HLH, helix-loop-helix DNA-binding domain"/>
    <property type="match status" value="1"/>
</dbReference>
<evidence type="ECO:0000313" key="8">
    <source>
        <dbReference type="EMBL" id="ESO11143.1"/>
    </source>
</evidence>
<dbReference type="PROSITE" id="PS50888">
    <property type="entry name" value="BHLH"/>
    <property type="match status" value="1"/>
</dbReference>
<accession>T1FJP7</accession>
<dbReference type="GO" id="GO:0005634">
    <property type="term" value="C:nucleus"/>
    <property type="evidence" value="ECO:0000318"/>
    <property type="project" value="GO_Central"/>
</dbReference>
<comment type="subcellular location">
    <subcellularLocation>
        <location evidence="1">Nucleus</location>
    </subcellularLocation>
</comment>
<evidence type="ECO:0000256" key="3">
    <source>
        <dbReference type="ARBA" id="ARBA00023125"/>
    </source>
</evidence>
<keyword evidence="3" id="KW-0238">DNA-binding</keyword>
<dbReference type="PANTHER" id="PTHR15741">
    <property type="entry name" value="BASIC HELIX-LOOP-HELIX ZIP TRANSCRIPTION FACTOR"/>
    <property type="match status" value="1"/>
</dbReference>
<dbReference type="CTD" id="20209046"/>
<evidence type="ECO:0000256" key="6">
    <source>
        <dbReference type="SAM" id="MobiDB-lite"/>
    </source>
</evidence>
<dbReference type="EMBL" id="KB095851">
    <property type="protein sequence ID" value="ESO11143.1"/>
    <property type="molecule type" value="Genomic_DNA"/>
</dbReference>
<dbReference type="InterPro" id="IPR036638">
    <property type="entry name" value="HLH_DNA-bd_sf"/>
</dbReference>
<sequence>MFVEDFMVECSLKCEGKNSKSLRTDCSRQDRKMRRQIANCNERKRMKQINTGFESLRTLLPNLVDEKISKAAILQQATIYIASLTRERDQLREFCRRLGYDTKDLELPAMIVKKRKLPGNNINCNKNINDKMESRMENCHNNSSNIENVNNSNTIINNNIVPDSINDVTISNNNVATRPLAELDCGGKLALPPSDPISSLPKHSSNNNLANINNNCLSLFNFDVEAAKIKTTTTSTAPLLLANNGGLFMNYLTSPSSQVTTTTNTLNNNNYNVNNSIYNSFNNNNNNNIINNNNNIINNNNNNNNTNILKAINNNILSPLVYSRLIALPISVLGSINNVNNNININNNNNNNNNNSDNNNNDKVTAAKSLFYSSSPFSPSLSSSSIPKPSLSLSSLVSKSLSTSSSSSSSSSNHKIYPGNLGIIIEAINHIENKMNNNQDNKNIVEPHIPIYNNINLDFKLNIATNTNQSNLPVNSCSQSNYTGKTAGQSDYTTSCGSQSDYSSSANHSEDSEVESECEVVKKRPSSDEDGDDEEEEEDDDKDDGFDDECCDGGEMMVGMMSREVIKIK</sequence>
<dbReference type="Gene3D" id="4.10.280.10">
    <property type="entry name" value="Helix-loop-helix DNA-binding domain"/>
    <property type="match status" value="1"/>
</dbReference>
<dbReference type="PANTHER" id="PTHR15741:SF27">
    <property type="entry name" value="TRANSCRIPTION FACTOR AP-4"/>
    <property type="match status" value="1"/>
</dbReference>
<dbReference type="KEGG" id="hro:HELRODRAFT_183458"/>
<dbReference type="EMBL" id="AMQM01008783">
    <property type="status" value="NOT_ANNOTATED_CDS"/>
    <property type="molecule type" value="Genomic_DNA"/>
</dbReference>
<dbReference type="InterPro" id="IPR052207">
    <property type="entry name" value="Max-like/E-box_TFs"/>
</dbReference>
<dbReference type="GO" id="GO:0000978">
    <property type="term" value="F:RNA polymerase II cis-regulatory region sequence-specific DNA binding"/>
    <property type="evidence" value="ECO:0000318"/>
    <property type="project" value="GO_Central"/>
</dbReference>
<dbReference type="OrthoDB" id="10063280at2759"/>
<feature type="compositionally biased region" description="Polar residues" evidence="6">
    <location>
        <begin position="483"/>
        <end position="507"/>
    </location>
</feature>
<reference evidence="8 10" key="2">
    <citation type="journal article" date="2013" name="Nature">
        <title>Insights into bilaterian evolution from three spiralian genomes.</title>
        <authorList>
            <person name="Simakov O."/>
            <person name="Marletaz F."/>
            <person name="Cho S.J."/>
            <person name="Edsinger-Gonzales E."/>
            <person name="Havlak P."/>
            <person name="Hellsten U."/>
            <person name="Kuo D.H."/>
            <person name="Larsson T."/>
            <person name="Lv J."/>
            <person name="Arendt D."/>
            <person name="Savage R."/>
            <person name="Osoegawa K."/>
            <person name="de Jong P."/>
            <person name="Grimwood J."/>
            <person name="Chapman J.A."/>
            <person name="Shapiro H."/>
            <person name="Aerts A."/>
            <person name="Otillar R.P."/>
            <person name="Terry A.Y."/>
            <person name="Boore J.L."/>
            <person name="Grigoriev I.V."/>
            <person name="Lindberg D.R."/>
            <person name="Seaver E.C."/>
            <person name="Weisblat D.A."/>
            <person name="Putnam N.H."/>
            <person name="Rokhsar D.S."/>
        </authorList>
    </citation>
    <scope>NUCLEOTIDE SEQUENCE</scope>
</reference>
<feature type="region of interest" description="Disordered" evidence="6">
    <location>
        <begin position="483"/>
        <end position="569"/>
    </location>
</feature>
<proteinExistence type="predicted"/>
<dbReference type="SMART" id="SM00353">
    <property type="entry name" value="HLH"/>
    <property type="match status" value="1"/>
</dbReference>
<reference evidence="10" key="1">
    <citation type="submission" date="2012-12" db="EMBL/GenBank/DDBJ databases">
        <authorList>
            <person name="Hellsten U."/>
            <person name="Grimwood J."/>
            <person name="Chapman J.A."/>
            <person name="Shapiro H."/>
            <person name="Aerts A."/>
            <person name="Otillar R.P."/>
            <person name="Terry A.Y."/>
            <person name="Boore J.L."/>
            <person name="Simakov O."/>
            <person name="Marletaz F."/>
            <person name="Cho S.-J."/>
            <person name="Edsinger-Gonzales E."/>
            <person name="Havlak P."/>
            <person name="Kuo D.-H."/>
            <person name="Larsson T."/>
            <person name="Lv J."/>
            <person name="Arendt D."/>
            <person name="Savage R."/>
            <person name="Osoegawa K."/>
            <person name="de Jong P."/>
            <person name="Lindberg D.R."/>
            <person name="Seaver E.C."/>
            <person name="Weisblat D.A."/>
            <person name="Putnam N.H."/>
            <person name="Grigoriev I.V."/>
            <person name="Rokhsar D.S."/>
        </authorList>
    </citation>
    <scope>NUCLEOTIDE SEQUENCE</scope>
</reference>
<dbReference type="HOGENOM" id="CLU_479204_0_0_1"/>
<dbReference type="GO" id="GO:0006357">
    <property type="term" value="P:regulation of transcription by RNA polymerase II"/>
    <property type="evidence" value="ECO:0000318"/>
    <property type="project" value="GO_Central"/>
</dbReference>
<evidence type="ECO:0000256" key="1">
    <source>
        <dbReference type="ARBA" id="ARBA00004123"/>
    </source>
</evidence>
<keyword evidence="5" id="KW-0539">Nucleus</keyword>
<dbReference type="Pfam" id="PF00010">
    <property type="entry name" value="HLH"/>
    <property type="match status" value="1"/>
</dbReference>
<dbReference type="eggNOG" id="KOG0561">
    <property type="taxonomic scope" value="Eukaryota"/>
</dbReference>
<evidence type="ECO:0000256" key="4">
    <source>
        <dbReference type="ARBA" id="ARBA00023163"/>
    </source>
</evidence>
<organism evidence="9 10">
    <name type="scientific">Helobdella robusta</name>
    <name type="common">Californian leech</name>
    <dbReference type="NCBI Taxonomy" id="6412"/>
    <lineage>
        <taxon>Eukaryota</taxon>
        <taxon>Metazoa</taxon>
        <taxon>Spiralia</taxon>
        <taxon>Lophotrochozoa</taxon>
        <taxon>Annelida</taxon>
        <taxon>Clitellata</taxon>
        <taxon>Hirudinea</taxon>
        <taxon>Rhynchobdellida</taxon>
        <taxon>Glossiphoniidae</taxon>
        <taxon>Helobdella</taxon>
    </lineage>
</organism>
<reference evidence="9" key="3">
    <citation type="submission" date="2015-06" db="UniProtKB">
        <authorList>
            <consortium name="EnsemblMetazoa"/>
        </authorList>
    </citation>
    <scope>IDENTIFICATION</scope>
</reference>
<dbReference type="GeneID" id="20209046"/>
<evidence type="ECO:0000313" key="9">
    <source>
        <dbReference type="EnsemblMetazoa" id="HelroP183458"/>
    </source>
</evidence>
<dbReference type="Proteomes" id="UP000015101">
    <property type="component" value="Unassembled WGS sequence"/>
</dbReference>
<keyword evidence="10" id="KW-1185">Reference proteome</keyword>